<evidence type="ECO:0000256" key="2">
    <source>
        <dbReference type="ARBA" id="ARBA00022692"/>
    </source>
</evidence>
<dbReference type="InterPro" id="IPR003770">
    <property type="entry name" value="MLTG-like"/>
</dbReference>
<keyword evidence="3 7" id="KW-1133">Transmembrane helix</keyword>
<keyword evidence="4 7" id="KW-0472">Membrane</keyword>
<dbReference type="GO" id="GO:0005886">
    <property type="term" value="C:plasma membrane"/>
    <property type="evidence" value="ECO:0007669"/>
    <property type="project" value="UniProtKB-UniRule"/>
</dbReference>
<dbReference type="GO" id="GO:0071555">
    <property type="term" value="P:cell wall organization"/>
    <property type="evidence" value="ECO:0007669"/>
    <property type="project" value="UniProtKB-KW"/>
</dbReference>
<sequence length="321" mass="36613">MFSNRYKIIQVIVFTIFLWVVLVGTAESHSYKLISADNKYITIENGDSLSSVFRKLSASTSDKLLLKTFLFLNNIDFIQAGHYSLVSKTWREFLFDIAEGRIKQFKIRIQEGSNLYELERLIQASPLELDCPNFKCLDQQFSFIEGTLMADTYFYKFNAPISTILLESQDTFIDYAQSLWLSKNPSNPLKTLGDALILASIVEKEAGNDEEKGIIAGVFLHRLMLEMRLQADPTIIYGLLPNFNGNITKKNLQDRSNIYNTYQISGLPPTPISIISKSSLEAVILGQPNEYLYFVAQGDGTHYFSRDYAEHLKAVRQHQLK</sequence>
<dbReference type="HAMAP" id="MF_02065">
    <property type="entry name" value="MltG"/>
    <property type="match status" value="1"/>
</dbReference>
<reference evidence="8 9" key="1">
    <citation type="submission" date="2015-10" db="EMBL/GenBank/DDBJ databases">
        <title>Metagenome-Assembled Genomes uncover a global brackish microbiome.</title>
        <authorList>
            <person name="Hugerth L.W."/>
            <person name="Larsson J."/>
            <person name="Alneberg J."/>
            <person name="Lindh M.V."/>
            <person name="Legrand C."/>
            <person name="Pinhassi J."/>
            <person name="Andersson A.F."/>
        </authorList>
    </citation>
    <scope>NUCLEOTIDE SEQUENCE [LARGE SCALE GENOMIC DNA]</scope>
    <source>
        <strain evidence="8">BACL1 MAG-120820-bin45</strain>
    </source>
</reference>
<evidence type="ECO:0000256" key="4">
    <source>
        <dbReference type="ARBA" id="ARBA00023136"/>
    </source>
</evidence>
<keyword evidence="7" id="KW-0997">Cell inner membrane</keyword>
<keyword evidence="2 7" id="KW-0812">Transmembrane</keyword>
<name>A0A0R2U440_9GAMM</name>
<dbReference type="PANTHER" id="PTHR30518:SF2">
    <property type="entry name" value="ENDOLYTIC MUREIN TRANSGLYCOSYLASE"/>
    <property type="match status" value="1"/>
</dbReference>
<dbReference type="AlphaFoldDB" id="A0A0R2U440"/>
<comment type="caution">
    <text evidence="8">The sequence shown here is derived from an EMBL/GenBank/DDBJ whole genome shotgun (WGS) entry which is preliminary data.</text>
</comment>
<evidence type="ECO:0000256" key="1">
    <source>
        <dbReference type="ARBA" id="ARBA00022475"/>
    </source>
</evidence>
<dbReference type="NCBIfam" id="TIGR00247">
    <property type="entry name" value="endolytic transglycosylase MltG"/>
    <property type="match status" value="1"/>
</dbReference>
<evidence type="ECO:0000313" key="9">
    <source>
        <dbReference type="Proteomes" id="UP000051027"/>
    </source>
</evidence>
<evidence type="ECO:0000256" key="3">
    <source>
        <dbReference type="ARBA" id="ARBA00022989"/>
    </source>
</evidence>
<evidence type="ECO:0000256" key="5">
    <source>
        <dbReference type="ARBA" id="ARBA00023239"/>
    </source>
</evidence>
<feature type="site" description="Important for catalytic activity" evidence="7">
    <location>
        <position position="205"/>
    </location>
</feature>
<dbReference type="Pfam" id="PF02618">
    <property type="entry name" value="YceG"/>
    <property type="match status" value="1"/>
</dbReference>
<evidence type="ECO:0000256" key="6">
    <source>
        <dbReference type="ARBA" id="ARBA00023316"/>
    </source>
</evidence>
<dbReference type="Gene3D" id="3.30.160.60">
    <property type="entry name" value="Classic Zinc Finger"/>
    <property type="match status" value="1"/>
</dbReference>
<dbReference type="STRING" id="1655612.ABS10_05195"/>
<comment type="similarity">
    <text evidence="7">Belongs to the transglycosylase MltG family.</text>
</comment>
<comment type="function">
    <text evidence="7">Functions as a peptidoglycan terminase that cleaves nascent peptidoglycan strands endolytically to terminate their elongation.</text>
</comment>
<keyword evidence="6 7" id="KW-0961">Cell wall biogenesis/degradation</keyword>
<gene>
    <name evidence="7" type="primary">mltG</name>
    <name evidence="8" type="ORF">ABS10_05195</name>
</gene>
<organism evidence="8 9">
    <name type="scientific">SAR86 cluster bacterium BACL1 MAG-120820-bin45</name>
    <dbReference type="NCBI Taxonomy" id="1655612"/>
    <lineage>
        <taxon>Bacteria</taxon>
        <taxon>Pseudomonadati</taxon>
        <taxon>Pseudomonadota</taxon>
        <taxon>Gammaproteobacteria</taxon>
        <taxon>SAR86 cluster</taxon>
    </lineage>
</organism>
<dbReference type="EC" id="4.2.2.29" evidence="7"/>
<dbReference type="GO" id="GO:0009252">
    <property type="term" value="P:peptidoglycan biosynthetic process"/>
    <property type="evidence" value="ECO:0007669"/>
    <property type="project" value="UniProtKB-UniRule"/>
</dbReference>
<dbReference type="GO" id="GO:0008932">
    <property type="term" value="F:lytic endotransglycosylase activity"/>
    <property type="evidence" value="ECO:0007669"/>
    <property type="project" value="UniProtKB-UniRule"/>
</dbReference>
<dbReference type="Proteomes" id="UP000051027">
    <property type="component" value="Unassembled WGS sequence"/>
</dbReference>
<evidence type="ECO:0000313" key="8">
    <source>
        <dbReference type="EMBL" id="KRO94220.1"/>
    </source>
</evidence>
<dbReference type="PANTHER" id="PTHR30518">
    <property type="entry name" value="ENDOLYTIC MUREIN TRANSGLYCOSYLASE"/>
    <property type="match status" value="1"/>
</dbReference>
<comment type="catalytic activity">
    <reaction evidence="7">
        <text>a peptidoglycan chain = a peptidoglycan chain with N-acetyl-1,6-anhydromuramyl-[peptide] at the reducing end + a peptidoglycan chain with N-acetylglucosamine at the non-reducing end.</text>
        <dbReference type="EC" id="4.2.2.29"/>
    </reaction>
</comment>
<dbReference type="EMBL" id="LICS01000113">
    <property type="protein sequence ID" value="KRO94220.1"/>
    <property type="molecule type" value="Genomic_DNA"/>
</dbReference>
<protein>
    <recommendedName>
        <fullName evidence="7">Endolytic murein transglycosylase</fullName>
        <ecNumber evidence="7">4.2.2.29</ecNumber>
    </recommendedName>
    <alternativeName>
        <fullName evidence="7">Peptidoglycan lytic transglycosylase</fullName>
    </alternativeName>
    <alternativeName>
        <fullName evidence="7">Peptidoglycan polymerization terminase</fullName>
    </alternativeName>
</protein>
<proteinExistence type="inferred from homology"/>
<keyword evidence="5 7" id="KW-0456">Lyase</keyword>
<keyword evidence="1 7" id="KW-1003">Cell membrane</keyword>
<evidence type="ECO:0000256" key="7">
    <source>
        <dbReference type="HAMAP-Rule" id="MF_02065"/>
    </source>
</evidence>
<accession>A0A0R2U440</accession>